<feature type="compositionally biased region" description="Basic and acidic residues" evidence="1">
    <location>
        <begin position="26"/>
        <end position="39"/>
    </location>
</feature>
<gene>
    <name evidence="2" type="ORF">ENSA7_46760</name>
</gene>
<evidence type="ECO:0000313" key="3">
    <source>
        <dbReference type="Proteomes" id="UP000238823"/>
    </source>
</evidence>
<reference evidence="2 3" key="1">
    <citation type="submission" date="2018-03" db="EMBL/GenBank/DDBJ databases">
        <title>Draft Genome Sequences of the Obligatory Marine Myxobacteria Enhygromyxa salina SWB007.</title>
        <authorList>
            <person name="Poehlein A."/>
            <person name="Moghaddam J.A."/>
            <person name="Harms H."/>
            <person name="Alanjari M."/>
            <person name="Koenig G.M."/>
            <person name="Daniel R."/>
            <person name="Schaeberle T.F."/>
        </authorList>
    </citation>
    <scope>NUCLEOTIDE SEQUENCE [LARGE SCALE GENOMIC DNA]</scope>
    <source>
        <strain evidence="2 3">SWB007</strain>
    </source>
</reference>
<dbReference type="EMBL" id="PVNL01000096">
    <property type="protein sequence ID" value="PRQ05226.1"/>
    <property type="molecule type" value="Genomic_DNA"/>
</dbReference>
<dbReference type="AlphaFoldDB" id="A0A2S9YJL5"/>
<sequence>MLLSVAGPSWANLFDDDDQSVTSEQAGERERGESKTEEHSESEDDDDPSLEPGLIASARAPSVVHIAYQKRSPRPGYSDPPLRPPVAVRG</sequence>
<feature type="region of interest" description="Disordered" evidence="1">
    <location>
        <begin position="1"/>
        <end position="90"/>
    </location>
</feature>
<organism evidence="2 3">
    <name type="scientific">Enhygromyxa salina</name>
    <dbReference type="NCBI Taxonomy" id="215803"/>
    <lineage>
        <taxon>Bacteria</taxon>
        <taxon>Pseudomonadati</taxon>
        <taxon>Myxococcota</taxon>
        <taxon>Polyangia</taxon>
        <taxon>Nannocystales</taxon>
        <taxon>Nannocystaceae</taxon>
        <taxon>Enhygromyxa</taxon>
    </lineage>
</organism>
<comment type="caution">
    <text evidence="2">The sequence shown here is derived from an EMBL/GenBank/DDBJ whole genome shotgun (WGS) entry which is preliminary data.</text>
</comment>
<dbReference type="Proteomes" id="UP000238823">
    <property type="component" value="Unassembled WGS sequence"/>
</dbReference>
<evidence type="ECO:0000313" key="2">
    <source>
        <dbReference type="EMBL" id="PRQ05226.1"/>
    </source>
</evidence>
<feature type="compositionally biased region" description="Acidic residues" evidence="1">
    <location>
        <begin position="40"/>
        <end position="49"/>
    </location>
</feature>
<name>A0A2S9YJL5_9BACT</name>
<accession>A0A2S9YJL5</accession>
<protein>
    <submittedName>
        <fullName evidence="2">Uncharacterized protein</fullName>
    </submittedName>
</protein>
<evidence type="ECO:0000256" key="1">
    <source>
        <dbReference type="SAM" id="MobiDB-lite"/>
    </source>
</evidence>
<proteinExistence type="predicted"/>